<keyword evidence="9" id="KW-0496">Mitochondrion</keyword>
<comment type="subcellular location">
    <subcellularLocation>
        <location evidence="1">Mitochondrion</location>
    </subcellularLocation>
</comment>
<keyword evidence="6" id="KW-0809">Transit peptide</keyword>
<evidence type="ECO:0000256" key="8">
    <source>
        <dbReference type="ARBA" id="ARBA00023098"/>
    </source>
</evidence>
<dbReference type="AlphaFoldDB" id="A0A7E6EI59"/>
<name>A0A7E6EI59_9MOLL</name>
<dbReference type="GO" id="GO:0006633">
    <property type="term" value="P:fatty acid biosynthetic process"/>
    <property type="evidence" value="ECO:0007669"/>
    <property type="project" value="UniProtKB-KW"/>
</dbReference>
<reference evidence="17 18" key="1">
    <citation type="submission" date="2025-08" db="UniProtKB">
        <authorList>
            <consortium name="RefSeq"/>
        </authorList>
    </citation>
    <scope>IDENTIFICATION</scope>
</reference>
<evidence type="ECO:0000259" key="15">
    <source>
        <dbReference type="SMART" id="SM00829"/>
    </source>
</evidence>
<dbReference type="SUPFAM" id="SSF51735">
    <property type="entry name" value="NAD(P)-binding Rossmann-fold domains"/>
    <property type="match status" value="1"/>
</dbReference>
<keyword evidence="16" id="KW-1185">Reference proteome</keyword>
<evidence type="ECO:0000256" key="6">
    <source>
        <dbReference type="ARBA" id="ARBA00022946"/>
    </source>
</evidence>
<dbReference type="Proteomes" id="UP000515154">
    <property type="component" value="Unplaced"/>
</dbReference>
<dbReference type="Gene3D" id="3.90.180.10">
    <property type="entry name" value="Medium-chain alcohol dehydrogenases, catalytic domain"/>
    <property type="match status" value="1"/>
</dbReference>
<dbReference type="InterPro" id="IPR013149">
    <property type="entry name" value="ADH-like_C"/>
</dbReference>
<evidence type="ECO:0000256" key="4">
    <source>
        <dbReference type="ARBA" id="ARBA00022832"/>
    </source>
</evidence>
<evidence type="ECO:0000313" key="17">
    <source>
        <dbReference type="RefSeq" id="XP_036354660.1"/>
    </source>
</evidence>
<dbReference type="PANTHER" id="PTHR43981:SF2">
    <property type="entry name" value="ENOYL-[ACYL-CARRIER-PROTEIN] REDUCTASE, MITOCHONDRIAL"/>
    <property type="match status" value="1"/>
</dbReference>
<dbReference type="CDD" id="cd08290">
    <property type="entry name" value="ETR"/>
    <property type="match status" value="1"/>
</dbReference>
<evidence type="ECO:0000256" key="10">
    <source>
        <dbReference type="ARBA" id="ARBA00023160"/>
    </source>
</evidence>
<dbReference type="RefSeq" id="XP_036355660.1">
    <property type="nucleotide sequence ID" value="XM_036499767.1"/>
</dbReference>
<dbReference type="SMART" id="SM00829">
    <property type="entry name" value="PKS_ER"/>
    <property type="match status" value="1"/>
</dbReference>
<comment type="catalytic activity">
    <reaction evidence="14">
        <text>a 2,3-saturated acyl-[ACP] + NADP(+) = a (2E)-enoyl-[ACP] + NADPH + H(+)</text>
        <dbReference type="Rhea" id="RHEA:22564"/>
        <dbReference type="Rhea" id="RHEA-COMP:9925"/>
        <dbReference type="Rhea" id="RHEA-COMP:9926"/>
        <dbReference type="ChEBI" id="CHEBI:15378"/>
        <dbReference type="ChEBI" id="CHEBI:57783"/>
        <dbReference type="ChEBI" id="CHEBI:58349"/>
        <dbReference type="ChEBI" id="CHEBI:78784"/>
        <dbReference type="ChEBI" id="CHEBI:78785"/>
        <dbReference type="EC" id="1.3.1.104"/>
    </reaction>
</comment>
<evidence type="ECO:0000256" key="13">
    <source>
        <dbReference type="ARBA" id="ARBA00042123"/>
    </source>
</evidence>
<proteinExistence type="inferred from homology"/>
<keyword evidence="8" id="KW-0443">Lipid metabolism</keyword>
<dbReference type="InterPro" id="IPR020843">
    <property type="entry name" value="ER"/>
</dbReference>
<keyword evidence="3" id="KW-0444">Lipid biosynthesis</keyword>
<dbReference type="KEGG" id="osn:115230691"/>
<dbReference type="Pfam" id="PF08240">
    <property type="entry name" value="ADH_N"/>
    <property type="match status" value="1"/>
</dbReference>
<dbReference type="GO" id="GO:0141148">
    <property type="term" value="F:enoyl-[acyl-carrier-protein] reductase (NADPH) activity"/>
    <property type="evidence" value="ECO:0007669"/>
    <property type="project" value="UniProtKB-EC"/>
</dbReference>
<evidence type="ECO:0000256" key="5">
    <source>
        <dbReference type="ARBA" id="ARBA00022857"/>
    </source>
</evidence>
<evidence type="ECO:0000313" key="16">
    <source>
        <dbReference type="Proteomes" id="UP000515154"/>
    </source>
</evidence>
<dbReference type="InterPro" id="IPR013154">
    <property type="entry name" value="ADH-like_N"/>
</dbReference>
<evidence type="ECO:0000256" key="12">
    <source>
        <dbReference type="ARBA" id="ARBA00041058"/>
    </source>
</evidence>
<dbReference type="PANTHER" id="PTHR43981">
    <property type="entry name" value="ENOYL-[ACYL-CARRIER-PROTEIN] REDUCTASE, MITOCHONDRIAL"/>
    <property type="match status" value="1"/>
</dbReference>
<dbReference type="FunFam" id="3.40.50.720:FF:000112">
    <property type="entry name" value="Enoyl-[acyl-carrier-protein] reductase 1, mitochondrial"/>
    <property type="match status" value="1"/>
</dbReference>
<evidence type="ECO:0000313" key="19">
    <source>
        <dbReference type="RefSeq" id="XP_036355661.1"/>
    </source>
</evidence>
<dbReference type="InterPro" id="IPR036291">
    <property type="entry name" value="NAD(P)-bd_dom_sf"/>
</dbReference>
<dbReference type="InterPro" id="IPR011032">
    <property type="entry name" value="GroES-like_sf"/>
</dbReference>
<feature type="domain" description="Enoyl reductase (ER)" evidence="15">
    <location>
        <begin position="37"/>
        <end position="350"/>
    </location>
</feature>
<accession>A0A7E6EI59</accession>
<dbReference type="SUPFAM" id="SSF50129">
    <property type="entry name" value="GroES-like"/>
    <property type="match status" value="1"/>
</dbReference>
<keyword evidence="5" id="KW-0521">NADP</keyword>
<dbReference type="EC" id="1.3.1.104" evidence="11"/>
<comment type="similarity">
    <text evidence="2">Belongs to the zinc-containing alcohol dehydrogenase family. Quinone oxidoreductase subfamily.</text>
</comment>
<dbReference type="InterPro" id="IPR051034">
    <property type="entry name" value="Mito_Enoyl-ACP_Reductase"/>
</dbReference>
<evidence type="ECO:0000256" key="11">
    <source>
        <dbReference type="ARBA" id="ARBA00038963"/>
    </source>
</evidence>
<sequence length="357" mass="39539">MGIRYYTARLFNNFLRNLSNDSRAIVYHSRGDPIKVTQIDKITLPQIAPDELRLRVLMAPINPSDINMIQGRYGYLPSLPAVGGNECVAEIQQIGSNVKNFKIGDRVFPAEPGNGTWCENCNVKANEMIKLPVDVPSVVGASIVVNPCSAYRMVKDYGAQPGDYIIQNGATSGVGEAVIQFAKIFGIRTINVVRESTSDDIKQYLTDLGADYVITDKFLQSASMKNLIKDVGAPKLALNCVGGQSATELFRNLGQDGVMVTFGAMARDPPKIPMGKFIFLNLKIVGFWLTQWKAKNSNNEAYQLMLDDIFKFSVEGKFKAPRFKFFDFDDFKTPLEQIAAPGVSKGKSMLVMDRSYI</sequence>
<keyword evidence="4" id="KW-0276">Fatty acid metabolism</keyword>
<dbReference type="KEGG" id="osn:115230697"/>
<gene>
    <name evidence="17" type="primary">LOC115227881</name>
    <name evidence="18" type="synonym">LOC115230691</name>
    <name evidence="19" type="synonym">LOC115230697</name>
</gene>
<evidence type="ECO:0000256" key="14">
    <source>
        <dbReference type="ARBA" id="ARBA00048843"/>
    </source>
</evidence>
<dbReference type="RefSeq" id="XP_036355661.1">
    <property type="nucleotide sequence ID" value="XM_036499768.1"/>
</dbReference>
<evidence type="ECO:0000256" key="1">
    <source>
        <dbReference type="ARBA" id="ARBA00004173"/>
    </source>
</evidence>
<dbReference type="GO" id="GO:0005739">
    <property type="term" value="C:mitochondrion"/>
    <property type="evidence" value="ECO:0007669"/>
    <property type="project" value="UniProtKB-SubCell"/>
</dbReference>
<evidence type="ECO:0000256" key="7">
    <source>
        <dbReference type="ARBA" id="ARBA00023002"/>
    </source>
</evidence>
<dbReference type="RefSeq" id="XP_036354660.1">
    <property type="nucleotide sequence ID" value="XM_036498767.1"/>
</dbReference>
<evidence type="ECO:0000256" key="9">
    <source>
        <dbReference type="ARBA" id="ARBA00023128"/>
    </source>
</evidence>
<organism evidence="16 17">
    <name type="scientific">Octopus sinensis</name>
    <name type="common">East Asian common octopus</name>
    <dbReference type="NCBI Taxonomy" id="2607531"/>
    <lineage>
        <taxon>Eukaryota</taxon>
        <taxon>Metazoa</taxon>
        <taxon>Spiralia</taxon>
        <taxon>Lophotrochozoa</taxon>
        <taxon>Mollusca</taxon>
        <taxon>Cephalopoda</taxon>
        <taxon>Coleoidea</taxon>
        <taxon>Octopodiformes</taxon>
        <taxon>Octopoda</taxon>
        <taxon>Incirrata</taxon>
        <taxon>Octopodidae</taxon>
        <taxon>Octopus</taxon>
    </lineage>
</organism>
<keyword evidence="10" id="KW-0275">Fatty acid biosynthesis</keyword>
<keyword evidence="7" id="KW-0560">Oxidoreductase</keyword>
<evidence type="ECO:0000256" key="3">
    <source>
        <dbReference type="ARBA" id="ARBA00022516"/>
    </source>
</evidence>
<dbReference type="KEGG" id="osn:115227881"/>
<protein>
    <recommendedName>
        <fullName evidence="12">Enoyl-[acyl-carrier-protein] reductase, mitochondrial</fullName>
        <ecNumber evidence="11">1.3.1.104</ecNumber>
    </recommendedName>
    <alternativeName>
        <fullName evidence="13">2-enoyl thioester reductase</fullName>
    </alternativeName>
</protein>
<evidence type="ECO:0000313" key="18">
    <source>
        <dbReference type="RefSeq" id="XP_036355660.1"/>
    </source>
</evidence>
<dbReference type="Pfam" id="PF00107">
    <property type="entry name" value="ADH_zinc_N"/>
    <property type="match status" value="1"/>
</dbReference>
<evidence type="ECO:0000256" key="2">
    <source>
        <dbReference type="ARBA" id="ARBA00010371"/>
    </source>
</evidence>
<dbReference type="Gene3D" id="3.40.50.720">
    <property type="entry name" value="NAD(P)-binding Rossmann-like Domain"/>
    <property type="match status" value="1"/>
</dbReference>